<dbReference type="Gene3D" id="3.40.630.30">
    <property type="match status" value="1"/>
</dbReference>
<keyword evidence="3" id="KW-1185">Reference proteome</keyword>
<accession>A0A7W3XQ71</accession>
<dbReference type="Proteomes" id="UP000567067">
    <property type="component" value="Unassembled WGS sequence"/>
</dbReference>
<feature type="domain" description="N-acetyltransferase" evidence="1">
    <location>
        <begin position="3"/>
        <end position="155"/>
    </location>
</feature>
<dbReference type="AlphaFoldDB" id="A0A7W3XQ71"/>
<keyword evidence="2" id="KW-0687">Ribonucleoprotein</keyword>
<proteinExistence type="predicted"/>
<dbReference type="PROSITE" id="PS51186">
    <property type="entry name" value="GNAT"/>
    <property type="match status" value="1"/>
</dbReference>
<dbReference type="InterPro" id="IPR016181">
    <property type="entry name" value="Acyl_CoA_acyltransferase"/>
</dbReference>
<dbReference type="SUPFAM" id="SSF55729">
    <property type="entry name" value="Acyl-CoA N-acyltransferases (Nat)"/>
    <property type="match status" value="1"/>
</dbReference>
<reference evidence="2 3" key="1">
    <citation type="submission" date="2020-08" db="EMBL/GenBank/DDBJ databases">
        <title>Genomic Encyclopedia of Type Strains, Phase III (KMG-III): the genomes of soil and plant-associated and newly described type strains.</title>
        <authorList>
            <person name="Whitman W."/>
        </authorList>
    </citation>
    <scope>NUCLEOTIDE SEQUENCE [LARGE SCALE GENOMIC DNA]</scope>
    <source>
        <strain evidence="2 3">CECT 8693</strain>
    </source>
</reference>
<sequence>MFLLIRPIHNEDRSFLYQLYASTRYEEVTLWGWDEQTIHHFLTFQWTAQQQSYALQYPKMVQSIICIDDLRIGRIIISSDKDALTLVDLALLPQYQNQQYGTKIVHQLQQEAIEVNKKLYLSVQKMNRAISLYSRLGFKIIGGNELYDFMEWTSQ</sequence>
<dbReference type="EMBL" id="JACJIP010000003">
    <property type="protein sequence ID" value="MBA9084184.1"/>
    <property type="molecule type" value="Genomic_DNA"/>
</dbReference>
<evidence type="ECO:0000259" key="1">
    <source>
        <dbReference type="PROSITE" id="PS51186"/>
    </source>
</evidence>
<evidence type="ECO:0000313" key="3">
    <source>
        <dbReference type="Proteomes" id="UP000567067"/>
    </source>
</evidence>
<dbReference type="InterPro" id="IPR000182">
    <property type="entry name" value="GNAT_dom"/>
</dbReference>
<gene>
    <name evidence="2" type="ORF">FHR92_000638</name>
</gene>
<evidence type="ECO:0000313" key="2">
    <source>
        <dbReference type="EMBL" id="MBA9084184.1"/>
    </source>
</evidence>
<dbReference type="Pfam" id="PF13508">
    <property type="entry name" value="Acetyltransf_7"/>
    <property type="match status" value="1"/>
</dbReference>
<keyword evidence="2" id="KW-0689">Ribosomal protein</keyword>
<protein>
    <submittedName>
        <fullName evidence="2">Ribosomal protein S18 acetylase RimI-like enzyme</fullName>
    </submittedName>
</protein>
<dbReference type="GO" id="GO:0016747">
    <property type="term" value="F:acyltransferase activity, transferring groups other than amino-acyl groups"/>
    <property type="evidence" value="ECO:0007669"/>
    <property type="project" value="InterPro"/>
</dbReference>
<organism evidence="2 3">
    <name type="scientific">Fontibacillus solani</name>
    <dbReference type="NCBI Taxonomy" id="1572857"/>
    <lineage>
        <taxon>Bacteria</taxon>
        <taxon>Bacillati</taxon>
        <taxon>Bacillota</taxon>
        <taxon>Bacilli</taxon>
        <taxon>Bacillales</taxon>
        <taxon>Paenibacillaceae</taxon>
        <taxon>Fontibacillus</taxon>
    </lineage>
</organism>
<name>A0A7W3XQ71_9BACL</name>
<comment type="caution">
    <text evidence="2">The sequence shown here is derived from an EMBL/GenBank/DDBJ whole genome shotgun (WGS) entry which is preliminary data.</text>
</comment>
<dbReference type="GO" id="GO:0005840">
    <property type="term" value="C:ribosome"/>
    <property type="evidence" value="ECO:0007669"/>
    <property type="project" value="UniProtKB-KW"/>
</dbReference>
<dbReference type="RefSeq" id="WP_182534266.1">
    <property type="nucleotide sequence ID" value="NZ_JACJIP010000003.1"/>
</dbReference>